<dbReference type="EMBL" id="CP132921">
    <property type="protein sequence ID" value="WMW04273.1"/>
    <property type="molecule type" value="Genomic_DNA"/>
</dbReference>
<keyword evidence="8" id="KW-0472">Membrane</keyword>
<comment type="subcellular location">
    <subcellularLocation>
        <location evidence="1">Cell inner membrane</location>
    </subcellularLocation>
</comment>
<evidence type="ECO:0000256" key="6">
    <source>
        <dbReference type="ARBA" id="ARBA00022927"/>
    </source>
</evidence>
<evidence type="ECO:0000259" key="9">
    <source>
        <dbReference type="Pfam" id="PF11356"/>
    </source>
</evidence>
<evidence type="ECO:0000256" key="3">
    <source>
        <dbReference type="ARBA" id="ARBA00022475"/>
    </source>
</evidence>
<evidence type="ECO:0000256" key="2">
    <source>
        <dbReference type="ARBA" id="ARBA00022448"/>
    </source>
</evidence>
<sequence>MQIARFTVSPNLLLQGLGVLAAVAVALTWASVMLQSAPPASSVEPSSTQAMGDVPAARWFADIPVQVDIKVSGVMAGSQGAVAIVSLDGGPARAVRSGEELARGVRLVAIEADGLLIERAGQRSRVEVPVLARTSFWSNDYLNSKSEL</sequence>
<keyword evidence="7" id="KW-1133">Transmembrane helix</keyword>
<evidence type="ECO:0000256" key="7">
    <source>
        <dbReference type="ARBA" id="ARBA00022989"/>
    </source>
</evidence>
<accession>A0ABY9QJP5</accession>
<evidence type="ECO:0000256" key="1">
    <source>
        <dbReference type="ARBA" id="ARBA00004533"/>
    </source>
</evidence>
<keyword evidence="6" id="KW-0653">Protein transport</keyword>
<dbReference type="GeneID" id="32805319"/>
<organism evidence="10 11">
    <name type="scientific">Pseudomonas entomophila</name>
    <dbReference type="NCBI Taxonomy" id="312306"/>
    <lineage>
        <taxon>Bacteria</taxon>
        <taxon>Pseudomonadati</taxon>
        <taxon>Pseudomonadota</taxon>
        <taxon>Gammaproteobacteria</taxon>
        <taxon>Pseudomonadales</taxon>
        <taxon>Pseudomonadaceae</taxon>
        <taxon>Pseudomonas</taxon>
    </lineage>
</organism>
<keyword evidence="11" id="KW-1185">Reference proteome</keyword>
<evidence type="ECO:0000313" key="11">
    <source>
        <dbReference type="Proteomes" id="UP001183127"/>
    </source>
</evidence>
<reference evidence="10 11" key="1">
    <citation type="submission" date="2023-08" db="EMBL/GenBank/DDBJ databases">
        <title>Complete Genome Sequence of Pseudomonas entomophila TVIN A01.</title>
        <authorList>
            <person name="Shelke T."/>
            <person name="Mahar N.S."/>
            <person name="Gupta I."/>
            <person name="Gupta V."/>
        </authorList>
    </citation>
    <scope>NUCLEOTIDE SEQUENCE [LARGE SCALE GENOMIC DNA]</scope>
    <source>
        <strain evidence="10 11">TVIN-A01</strain>
    </source>
</reference>
<dbReference type="Pfam" id="PF11356">
    <property type="entry name" value="T2SSC"/>
    <property type="match status" value="1"/>
</dbReference>
<proteinExistence type="predicted"/>
<gene>
    <name evidence="10" type="ORF">RAH46_18285</name>
</gene>
<keyword evidence="4" id="KW-0997">Cell inner membrane</keyword>
<name>A0ABY9QJP5_9PSED</name>
<evidence type="ECO:0000313" key="10">
    <source>
        <dbReference type="EMBL" id="WMW04273.1"/>
    </source>
</evidence>
<protein>
    <submittedName>
        <fullName evidence="10">Type II secretion system protein N</fullName>
    </submittedName>
</protein>
<keyword evidence="2" id="KW-0813">Transport</keyword>
<evidence type="ECO:0000256" key="5">
    <source>
        <dbReference type="ARBA" id="ARBA00022692"/>
    </source>
</evidence>
<dbReference type="InterPro" id="IPR024961">
    <property type="entry name" value="T2SS_GspC_N"/>
</dbReference>
<keyword evidence="5" id="KW-0812">Transmembrane</keyword>
<feature type="domain" description="Type II secretion system protein GspC N-terminal" evidence="9">
    <location>
        <begin position="66"/>
        <end position="125"/>
    </location>
</feature>
<evidence type="ECO:0000256" key="8">
    <source>
        <dbReference type="ARBA" id="ARBA00023136"/>
    </source>
</evidence>
<dbReference type="RefSeq" id="WP_011533344.1">
    <property type="nucleotide sequence ID" value="NZ_CP132921.1"/>
</dbReference>
<evidence type="ECO:0000256" key="4">
    <source>
        <dbReference type="ARBA" id="ARBA00022519"/>
    </source>
</evidence>
<dbReference type="Gene3D" id="2.30.30.830">
    <property type="match status" value="1"/>
</dbReference>
<keyword evidence="3" id="KW-1003">Cell membrane</keyword>
<dbReference type="Proteomes" id="UP001183127">
    <property type="component" value="Chromosome"/>
</dbReference>